<evidence type="ECO:0000313" key="1">
    <source>
        <dbReference type="EMBL" id="KAJ9068389.1"/>
    </source>
</evidence>
<comment type="caution">
    <text evidence="1">The sequence shown here is derived from an EMBL/GenBank/DDBJ whole genome shotgun (WGS) entry which is preliminary data.</text>
</comment>
<name>A0ACC2T168_9FUNG</name>
<keyword evidence="2" id="KW-1185">Reference proteome</keyword>
<dbReference type="EMBL" id="QTSX02003741">
    <property type="protein sequence ID" value="KAJ9068389.1"/>
    <property type="molecule type" value="Genomic_DNA"/>
</dbReference>
<reference evidence="1" key="1">
    <citation type="submission" date="2022-04" db="EMBL/GenBank/DDBJ databases">
        <title>Genome of the entomopathogenic fungus Entomophthora muscae.</title>
        <authorList>
            <person name="Elya C."/>
            <person name="Lovett B.R."/>
            <person name="Lee E."/>
            <person name="Macias A.M."/>
            <person name="Hajek A.E."/>
            <person name="De Bivort B.L."/>
            <person name="Kasson M.T."/>
            <person name="De Fine Licht H.H."/>
            <person name="Stajich J.E."/>
        </authorList>
    </citation>
    <scope>NUCLEOTIDE SEQUENCE</scope>
    <source>
        <strain evidence="1">Berkeley</strain>
    </source>
</reference>
<protein>
    <submittedName>
        <fullName evidence="1">Uncharacterized protein</fullName>
    </submittedName>
</protein>
<evidence type="ECO:0000313" key="2">
    <source>
        <dbReference type="Proteomes" id="UP001165960"/>
    </source>
</evidence>
<dbReference type="Proteomes" id="UP001165960">
    <property type="component" value="Unassembled WGS sequence"/>
</dbReference>
<organism evidence="1 2">
    <name type="scientific">Entomophthora muscae</name>
    <dbReference type="NCBI Taxonomy" id="34485"/>
    <lineage>
        <taxon>Eukaryota</taxon>
        <taxon>Fungi</taxon>
        <taxon>Fungi incertae sedis</taxon>
        <taxon>Zoopagomycota</taxon>
        <taxon>Entomophthoromycotina</taxon>
        <taxon>Entomophthoromycetes</taxon>
        <taxon>Entomophthorales</taxon>
        <taxon>Entomophthoraceae</taxon>
        <taxon>Entomophthora</taxon>
    </lineage>
</organism>
<sequence>MGPHPTSKPVHTPASDLLLDNNNKLFGIVYITLSGLAPSSGCVRDSSSDYNNLVLINHDVYPQQIKWTLDNDQNRDTISLTKDQDNIQTLNLSGNINVEVSEDFGFKLPNYKGSIHLTFAFAPDSKLIKVSISNNITYCSAFDW</sequence>
<accession>A0ACC2T168</accession>
<proteinExistence type="predicted"/>
<gene>
    <name evidence="1" type="ORF">DSO57_1029195</name>
</gene>